<dbReference type="InterPro" id="IPR025351">
    <property type="entry name" value="Pvc16_N"/>
</dbReference>
<dbReference type="Proteomes" id="UP001240236">
    <property type="component" value="Unassembled WGS sequence"/>
</dbReference>
<accession>A0AAE3VVQ8</accession>
<keyword evidence="3" id="KW-1185">Reference proteome</keyword>
<reference evidence="2 3" key="1">
    <citation type="submission" date="2023-07" db="EMBL/GenBank/DDBJ databases">
        <title>Sequencing the genomes of 1000 actinobacteria strains.</title>
        <authorList>
            <person name="Klenk H.-P."/>
        </authorList>
    </citation>
    <scope>NUCLEOTIDE SEQUENCE [LARGE SCALE GENOMIC DNA]</scope>
    <source>
        <strain evidence="2 3">DSM 44709</strain>
    </source>
</reference>
<feature type="domain" description="Pvc16 N-terminal" evidence="1">
    <location>
        <begin position="9"/>
        <end position="192"/>
    </location>
</feature>
<comment type="caution">
    <text evidence="2">The sequence shown here is derived from an EMBL/GenBank/DDBJ whole genome shotgun (WGS) entry which is preliminary data.</text>
</comment>
<evidence type="ECO:0000313" key="3">
    <source>
        <dbReference type="Proteomes" id="UP001240236"/>
    </source>
</evidence>
<gene>
    <name evidence="2" type="ORF">J2S42_000771</name>
</gene>
<evidence type="ECO:0000313" key="2">
    <source>
        <dbReference type="EMBL" id="MDQ0364102.1"/>
    </source>
</evidence>
<sequence>MSNGLALATVTEALRHFIGRTVQEDVPLGVNVVAGRPPVDPPDDPTITVFLYQLTPNGALRSADAPTRAADGTPLRRAQAAVDLHYVISCYGAETELVPQRLLGSVVRSLHDEPLLSLADIEAASAAAFLAGSDLAAAAQRVRFTPNQLDLDDMSRLWQMLGQTPYGLSVCYQATAVLLDGRATPAGGPPVRDRRIVVAPIVSPAVERVLSSPPGGVPDAGPVTADRDLVLVGTGLARPGMTARVGGRPAAVLSASERRVIVGQPAGLPPGAHPVQLLYDVIFGDRQRPLIESNAVAYVRRPRITRVTSGASGVTVQLDVAVLAEQRAVLLLDAVDGRGYRFDAPHPLAEPGVTTDRFTVPVPGVAPGTYLVRVQIDGAQSPLELDGDVYRGPTVEV</sequence>
<dbReference type="AlphaFoldDB" id="A0AAE3VVQ8"/>
<dbReference type="EMBL" id="JAUSUZ010000001">
    <property type="protein sequence ID" value="MDQ0364102.1"/>
    <property type="molecule type" value="Genomic_DNA"/>
</dbReference>
<proteinExistence type="predicted"/>
<dbReference type="RefSeq" id="WP_307235237.1">
    <property type="nucleotide sequence ID" value="NZ_JAUSUZ010000001.1"/>
</dbReference>
<organism evidence="2 3">
    <name type="scientific">Catenuloplanes indicus</name>
    <dbReference type="NCBI Taxonomy" id="137267"/>
    <lineage>
        <taxon>Bacteria</taxon>
        <taxon>Bacillati</taxon>
        <taxon>Actinomycetota</taxon>
        <taxon>Actinomycetes</taxon>
        <taxon>Micromonosporales</taxon>
        <taxon>Micromonosporaceae</taxon>
        <taxon>Catenuloplanes</taxon>
    </lineage>
</organism>
<evidence type="ECO:0000259" key="1">
    <source>
        <dbReference type="Pfam" id="PF14065"/>
    </source>
</evidence>
<dbReference type="Pfam" id="PF14065">
    <property type="entry name" value="Pvc16_N"/>
    <property type="match status" value="1"/>
</dbReference>
<name>A0AAE3VVQ8_9ACTN</name>
<protein>
    <recommendedName>
        <fullName evidence="1">Pvc16 N-terminal domain-containing protein</fullName>
    </recommendedName>
</protein>